<dbReference type="InterPro" id="IPR040181">
    <property type="entry name" value="PKHG5/7"/>
</dbReference>
<dbReference type="Gene3D" id="1.20.900.10">
    <property type="entry name" value="Dbl homology (DH) domain"/>
    <property type="match status" value="1"/>
</dbReference>
<dbReference type="Gene3D" id="2.30.29.30">
    <property type="entry name" value="Pleckstrin-homology domain (PH domain)/Phosphotyrosine-binding domain (PTB)"/>
    <property type="match status" value="1"/>
</dbReference>
<feature type="compositionally biased region" description="Polar residues" evidence="1">
    <location>
        <begin position="1"/>
        <end position="10"/>
    </location>
</feature>
<feature type="compositionally biased region" description="Polar residues" evidence="1">
    <location>
        <begin position="897"/>
        <end position="909"/>
    </location>
</feature>
<dbReference type="GO" id="GO:0030424">
    <property type="term" value="C:axon"/>
    <property type="evidence" value="ECO:0007669"/>
    <property type="project" value="TreeGrafter"/>
</dbReference>
<feature type="region of interest" description="Disordered" evidence="1">
    <location>
        <begin position="1"/>
        <end position="69"/>
    </location>
</feature>
<dbReference type="GO" id="GO:0043542">
    <property type="term" value="P:endothelial cell migration"/>
    <property type="evidence" value="ECO:0007669"/>
    <property type="project" value="TreeGrafter"/>
</dbReference>
<feature type="compositionally biased region" description="Basic and acidic residues" evidence="1">
    <location>
        <begin position="877"/>
        <end position="895"/>
    </location>
</feature>
<feature type="compositionally biased region" description="Basic and acidic residues" evidence="1">
    <location>
        <begin position="802"/>
        <end position="824"/>
    </location>
</feature>
<feature type="domain" description="PH" evidence="2">
    <location>
        <begin position="417"/>
        <end position="520"/>
    </location>
</feature>
<feature type="region of interest" description="Disordered" evidence="1">
    <location>
        <begin position="555"/>
        <end position="577"/>
    </location>
</feature>
<protein>
    <submittedName>
        <fullName evidence="5">Uncharacterized protein LOC113060155</fullName>
    </submittedName>
</protein>
<dbReference type="SUPFAM" id="SSF48065">
    <property type="entry name" value="DBL homology domain (DH-domain)"/>
    <property type="match status" value="1"/>
</dbReference>
<evidence type="ECO:0000313" key="4">
    <source>
        <dbReference type="Proteomes" id="UP000515129"/>
    </source>
</evidence>
<dbReference type="KEGG" id="caua:113060155"/>
<dbReference type="GO" id="GO:0007266">
    <property type="term" value="P:Rho protein signal transduction"/>
    <property type="evidence" value="ECO:0007669"/>
    <property type="project" value="TreeGrafter"/>
</dbReference>
<name>A0A6P6LJR8_CARAU</name>
<dbReference type="GeneID" id="113060155"/>
<feature type="compositionally biased region" description="Basic residues" evidence="1">
    <location>
        <begin position="744"/>
        <end position="759"/>
    </location>
</feature>
<dbReference type="GO" id="GO:0030139">
    <property type="term" value="C:endocytic vesicle"/>
    <property type="evidence" value="ECO:0007669"/>
    <property type="project" value="TreeGrafter"/>
</dbReference>
<dbReference type="SUPFAM" id="SSF50729">
    <property type="entry name" value="PH domain-like"/>
    <property type="match status" value="1"/>
</dbReference>
<feature type="compositionally biased region" description="Basic residues" evidence="1">
    <location>
        <begin position="57"/>
        <end position="69"/>
    </location>
</feature>
<dbReference type="PANTHER" id="PTHR13217">
    <property type="entry name" value="PLECKSTRIN HOMOLOGY DOMAIN-CONTAINING FAMILY G MEMBER 7"/>
    <property type="match status" value="1"/>
</dbReference>
<feature type="compositionally biased region" description="Polar residues" evidence="1">
    <location>
        <begin position="669"/>
        <end position="682"/>
    </location>
</feature>
<feature type="compositionally biased region" description="Polar residues" evidence="1">
    <location>
        <begin position="761"/>
        <end position="772"/>
    </location>
</feature>
<evidence type="ECO:0000259" key="2">
    <source>
        <dbReference type="PROSITE" id="PS50003"/>
    </source>
</evidence>
<feature type="compositionally biased region" description="Low complexity" evidence="1">
    <location>
        <begin position="836"/>
        <end position="851"/>
    </location>
</feature>
<feature type="region of interest" description="Disordered" evidence="1">
    <location>
        <begin position="612"/>
        <end position="779"/>
    </location>
</feature>
<dbReference type="InterPro" id="IPR001849">
    <property type="entry name" value="PH_domain"/>
</dbReference>
<feature type="compositionally biased region" description="Basic and acidic residues" evidence="1">
    <location>
        <begin position="624"/>
        <end position="659"/>
    </location>
</feature>
<feature type="compositionally biased region" description="Basic and acidic residues" evidence="1">
    <location>
        <begin position="911"/>
        <end position="921"/>
    </location>
</feature>
<dbReference type="RefSeq" id="XP_026084809.1">
    <property type="nucleotide sequence ID" value="XM_026229024.1"/>
</dbReference>
<dbReference type="GO" id="GO:0005886">
    <property type="term" value="C:plasma membrane"/>
    <property type="evidence" value="ECO:0007669"/>
    <property type="project" value="TreeGrafter"/>
</dbReference>
<dbReference type="SMART" id="SM00233">
    <property type="entry name" value="PH"/>
    <property type="match status" value="1"/>
</dbReference>
<dbReference type="InterPro" id="IPR011993">
    <property type="entry name" value="PH-like_dom_sf"/>
</dbReference>
<dbReference type="PROSITE" id="PS50003">
    <property type="entry name" value="PH_DOMAIN"/>
    <property type="match status" value="1"/>
</dbReference>
<reference evidence="5" key="1">
    <citation type="submission" date="2025-08" db="UniProtKB">
        <authorList>
            <consortium name="RefSeq"/>
        </authorList>
    </citation>
    <scope>IDENTIFICATION</scope>
    <source>
        <strain evidence="5">Wakin</strain>
        <tissue evidence="5">Muscle</tissue>
    </source>
</reference>
<dbReference type="PANTHER" id="PTHR13217:SF10">
    <property type="entry name" value="PLECKSTRIN HOMOLOGY DOMAIN-CONTAINING FAMILY G MEMBER 6 ISOFORM X1"/>
    <property type="match status" value="1"/>
</dbReference>
<feature type="domain" description="DH" evidence="3">
    <location>
        <begin position="174"/>
        <end position="366"/>
    </location>
</feature>
<gene>
    <name evidence="5" type="primary">LOC113060155</name>
</gene>
<feature type="compositionally biased region" description="Pro residues" evidence="1">
    <location>
        <begin position="857"/>
        <end position="868"/>
    </location>
</feature>
<keyword evidence="4" id="KW-1185">Reference proteome</keyword>
<dbReference type="GO" id="GO:0005085">
    <property type="term" value="F:guanyl-nucleotide exchange factor activity"/>
    <property type="evidence" value="ECO:0007669"/>
    <property type="project" value="InterPro"/>
</dbReference>
<evidence type="ECO:0000313" key="5">
    <source>
        <dbReference type="RefSeq" id="XP_026084809.1"/>
    </source>
</evidence>
<feature type="region of interest" description="Disordered" evidence="1">
    <location>
        <begin position="800"/>
        <end position="923"/>
    </location>
</feature>
<organism evidence="4 5">
    <name type="scientific">Carassius auratus</name>
    <name type="common">Goldfish</name>
    <dbReference type="NCBI Taxonomy" id="7957"/>
    <lineage>
        <taxon>Eukaryota</taxon>
        <taxon>Metazoa</taxon>
        <taxon>Chordata</taxon>
        <taxon>Craniata</taxon>
        <taxon>Vertebrata</taxon>
        <taxon>Euteleostomi</taxon>
        <taxon>Actinopterygii</taxon>
        <taxon>Neopterygii</taxon>
        <taxon>Teleostei</taxon>
        <taxon>Ostariophysi</taxon>
        <taxon>Cypriniformes</taxon>
        <taxon>Cyprinidae</taxon>
        <taxon>Cyprininae</taxon>
        <taxon>Carassius</taxon>
    </lineage>
</organism>
<feature type="compositionally biased region" description="Basic and acidic residues" evidence="1">
    <location>
        <begin position="26"/>
        <end position="41"/>
    </location>
</feature>
<sequence length="1007" mass="114018">MDSVKSSNPSKGPEVINVMVPEETALGDKSDGQREEMKEADTDTPDGAVAVPSVAQRRARQKHRYNTVGYQKKKQRAAVDFSTVSKGTSAGVKSRGALKQVLFSQGVSDKNSTFEDRSGAVQGQVDALKQVLDSFSIPADLRWTWGEGGTERALEKSWTDIVHSHQSMSRPERHQQEALWELLNTELTYINKLTIAKELVLAALSHCHRYGFLQEVSPTMLFSNLPSILDAHRLFWHEVMYPMLQEVRLTGRPFDPLRLEAGCLQFPDHFPAYFEYCLEEERNVEFTRRQLNTNPQFYTYLTWVENHPQCGRMRLGDMQAKPHQRITKYPLLLKAVQKNTEDLPTKNALERMLNAVNNFLESINNYMQLRDDTLALSAAAQRIEGYKIEGLSEEVDKYVRDFCCFDLMSPVKGVGPNVIRKQLMEETLKVKVRKDTKEFVVLLFTDVLLMTKMQKKSDKLKVVRPPLPLERLYCIELKDGYSFMLVEVGDLGCAVSVNFLSTPSPDSCASWVSALRETQAALETLRKNETNKTLKTTSTTEFGESDSIQDELAKNVSEDPDGQSVSDRSDSDTESAESLRLYALPRPQSDPELLMDVEQSKVQQLAEDRNSPLIGQWNDQSQSAHEDVAPKTEEGRDKNFSRQLEEKEAPFKNISERRVTWNRRRRSSANDITQHDQSNGTHSLFPGGDVEKNGTSSQFLPNKPIAETCEPMHQDSDDDSQEIRTNSLYSQSDDDGFLTESGRFSRKLKSPRIQRRRANHLQPSVLSHSPRTSDACVKPQDSHRVLKLGSLKNNHGALWNVPEKRWSPDPETHFESEQTHDGSFRKKPIKLKPQRSASIPKISSPQSPLLPSHRRSPSPPPGPDPQFHPSPLQDVLQRAKDREKVRGLGRREGKIKNSPTVSACPSPSVSEGEREAEREDAAVPGVISAHGWREGNVDGSEDEMKESNNVLEGISVDWPGWCFDDEEVFDFEDFDNEDWLNKKLTTNAPQRKTKPSERQDEIECSEV</sequence>
<proteinExistence type="predicted"/>
<dbReference type="SMART" id="SM00325">
    <property type="entry name" value="RhoGEF"/>
    <property type="match status" value="1"/>
</dbReference>
<dbReference type="CDD" id="cd00160">
    <property type="entry name" value="RhoGEF"/>
    <property type="match status" value="1"/>
</dbReference>
<dbReference type="InterPro" id="IPR035899">
    <property type="entry name" value="DBL_dom_sf"/>
</dbReference>
<dbReference type="InterPro" id="IPR000219">
    <property type="entry name" value="DH_dom"/>
</dbReference>
<dbReference type="AlphaFoldDB" id="A0A6P6LJR8"/>
<evidence type="ECO:0000256" key="1">
    <source>
        <dbReference type="SAM" id="MobiDB-lite"/>
    </source>
</evidence>
<dbReference type="Proteomes" id="UP000515129">
    <property type="component" value="Chromosome 41"/>
</dbReference>
<evidence type="ECO:0000259" key="3">
    <source>
        <dbReference type="PROSITE" id="PS50010"/>
    </source>
</evidence>
<accession>A0A6P6LJR8</accession>
<feature type="region of interest" description="Disordered" evidence="1">
    <location>
        <begin position="988"/>
        <end position="1007"/>
    </location>
</feature>
<dbReference type="Pfam" id="PF00621">
    <property type="entry name" value="RhoGEF"/>
    <property type="match status" value="1"/>
</dbReference>
<dbReference type="OrthoDB" id="660555at2759"/>
<dbReference type="PROSITE" id="PS50010">
    <property type="entry name" value="DH_2"/>
    <property type="match status" value="1"/>
</dbReference>